<dbReference type="AlphaFoldDB" id="A0A0E9W3V6"/>
<accession>A0A0E9W3V6</accession>
<evidence type="ECO:0000313" key="1">
    <source>
        <dbReference type="EMBL" id="JAH85059.1"/>
    </source>
</evidence>
<reference evidence="1" key="2">
    <citation type="journal article" date="2015" name="Fish Shellfish Immunol.">
        <title>Early steps in the European eel (Anguilla anguilla)-Vibrio vulnificus interaction in the gills: Role of the RtxA13 toxin.</title>
        <authorList>
            <person name="Callol A."/>
            <person name="Pajuelo D."/>
            <person name="Ebbesson L."/>
            <person name="Teles M."/>
            <person name="MacKenzie S."/>
            <person name="Amaro C."/>
        </authorList>
    </citation>
    <scope>NUCLEOTIDE SEQUENCE</scope>
</reference>
<proteinExistence type="predicted"/>
<dbReference type="EMBL" id="GBXM01023518">
    <property type="protein sequence ID" value="JAH85059.1"/>
    <property type="molecule type" value="Transcribed_RNA"/>
</dbReference>
<reference evidence="1" key="1">
    <citation type="submission" date="2014-11" db="EMBL/GenBank/DDBJ databases">
        <authorList>
            <person name="Amaro Gonzalez C."/>
        </authorList>
    </citation>
    <scope>NUCLEOTIDE SEQUENCE</scope>
</reference>
<sequence>MLTWETAAFSRSTNWHTHHSVSDS</sequence>
<name>A0A0E9W3V6_ANGAN</name>
<protein>
    <submittedName>
        <fullName evidence="1">Uncharacterized protein</fullName>
    </submittedName>
</protein>
<organism evidence="1">
    <name type="scientific">Anguilla anguilla</name>
    <name type="common">European freshwater eel</name>
    <name type="synonym">Muraena anguilla</name>
    <dbReference type="NCBI Taxonomy" id="7936"/>
    <lineage>
        <taxon>Eukaryota</taxon>
        <taxon>Metazoa</taxon>
        <taxon>Chordata</taxon>
        <taxon>Craniata</taxon>
        <taxon>Vertebrata</taxon>
        <taxon>Euteleostomi</taxon>
        <taxon>Actinopterygii</taxon>
        <taxon>Neopterygii</taxon>
        <taxon>Teleostei</taxon>
        <taxon>Anguilliformes</taxon>
        <taxon>Anguillidae</taxon>
        <taxon>Anguilla</taxon>
    </lineage>
</organism>